<keyword evidence="5" id="KW-0460">Magnesium</keyword>
<dbReference type="EMBL" id="QETA01000001">
    <property type="protein sequence ID" value="PWF24924.1"/>
    <property type="molecule type" value="Genomic_DNA"/>
</dbReference>
<proteinExistence type="inferred from homology"/>
<dbReference type="PANTHER" id="PTHR43758:SF2">
    <property type="entry name" value="OXIDIZED PURINE NUCLEOSIDE TRIPHOSPHATE HYDROLASE"/>
    <property type="match status" value="1"/>
</dbReference>
<sequence length="154" mass="17081">MVNYVTGFMLSNDGQRVVLIRKRQPSWQQGRLNGVGGKIEPGETPAQAMAREFLEETGVQTDPASWQLFVELDESGLACVYFFFCRDDAAVMAARTMEAEPVEIHAVQPLPDDVLHNLRWLIPMALDPQLVFSQPARLVERVRAVSAPAAAGRT</sequence>
<accession>A0A2V1K0X8</accession>
<organism evidence="7 8">
    <name type="scientific">Corticimicrobacter populi</name>
    <dbReference type="NCBI Taxonomy" id="2175229"/>
    <lineage>
        <taxon>Bacteria</taxon>
        <taxon>Pseudomonadati</taxon>
        <taxon>Pseudomonadota</taxon>
        <taxon>Betaproteobacteria</taxon>
        <taxon>Burkholderiales</taxon>
        <taxon>Alcaligenaceae</taxon>
        <taxon>Corticimicrobacter</taxon>
    </lineage>
</organism>
<evidence type="ECO:0000259" key="6">
    <source>
        <dbReference type="PROSITE" id="PS51462"/>
    </source>
</evidence>
<dbReference type="PANTHER" id="PTHR43758">
    <property type="entry name" value="7,8-DIHYDRO-8-OXOGUANINE TRIPHOSPHATASE"/>
    <property type="match status" value="1"/>
</dbReference>
<keyword evidence="3" id="KW-0479">Metal-binding</keyword>
<reference evidence="8" key="1">
    <citation type="submission" date="2018-05" db="EMBL/GenBank/DDBJ databases">
        <authorList>
            <person name="Li Y."/>
        </authorList>
    </citation>
    <scope>NUCLEOTIDE SEQUENCE [LARGE SCALE GENOMIC DNA]</scope>
    <source>
        <strain evidence="8">3d-2-2</strain>
    </source>
</reference>
<dbReference type="GO" id="GO:0042262">
    <property type="term" value="P:DNA protection"/>
    <property type="evidence" value="ECO:0007669"/>
    <property type="project" value="TreeGrafter"/>
</dbReference>
<name>A0A2V1K0X8_9BURK</name>
<evidence type="ECO:0000256" key="4">
    <source>
        <dbReference type="ARBA" id="ARBA00022801"/>
    </source>
</evidence>
<dbReference type="AlphaFoldDB" id="A0A2V1K0X8"/>
<dbReference type="GO" id="GO:0005737">
    <property type="term" value="C:cytoplasm"/>
    <property type="evidence" value="ECO:0007669"/>
    <property type="project" value="TreeGrafter"/>
</dbReference>
<dbReference type="Proteomes" id="UP000245212">
    <property type="component" value="Unassembled WGS sequence"/>
</dbReference>
<dbReference type="Pfam" id="PF00293">
    <property type="entry name" value="NUDIX"/>
    <property type="match status" value="1"/>
</dbReference>
<keyword evidence="8" id="KW-1185">Reference proteome</keyword>
<dbReference type="SUPFAM" id="SSF55811">
    <property type="entry name" value="Nudix"/>
    <property type="match status" value="1"/>
</dbReference>
<dbReference type="Gene3D" id="3.90.79.10">
    <property type="entry name" value="Nucleoside Triphosphate Pyrophosphohydrolase"/>
    <property type="match status" value="1"/>
</dbReference>
<feature type="domain" description="Nudix hydrolase" evidence="6">
    <location>
        <begin position="1"/>
        <end position="144"/>
    </location>
</feature>
<comment type="cofactor">
    <cofactor evidence="1">
        <name>Mg(2+)</name>
        <dbReference type="ChEBI" id="CHEBI:18420"/>
    </cofactor>
</comment>
<dbReference type="PROSITE" id="PS51462">
    <property type="entry name" value="NUDIX"/>
    <property type="match status" value="1"/>
</dbReference>
<dbReference type="GO" id="GO:0046872">
    <property type="term" value="F:metal ion binding"/>
    <property type="evidence" value="ECO:0007669"/>
    <property type="project" value="UniProtKB-KW"/>
</dbReference>
<evidence type="ECO:0000256" key="3">
    <source>
        <dbReference type="ARBA" id="ARBA00022723"/>
    </source>
</evidence>
<evidence type="ECO:0000256" key="1">
    <source>
        <dbReference type="ARBA" id="ARBA00001946"/>
    </source>
</evidence>
<comment type="similarity">
    <text evidence="2">Belongs to the Nudix hydrolase family.</text>
</comment>
<evidence type="ECO:0000313" key="7">
    <source>
        <dbReference type="EMBL" id="PWF24924.1"/>
    </source>
</evidence>
<dbReference type="InterPro" id="IPR015797">
    <property type="entry name" value="NUDIX_hydrolase-like_dom_sf"/>
</dbReference>
<dbReference type="InterPro" id="IPR020084">
    <property type="entry name" value="NUDIX_hydrolase_CS"/>
</dbReference>
<dbReference type="GO" id="GO:0008413">
    <property type="term" value="F:8-oxo-7,8-dihydroguanosine triphosphate pyrophosphatase activity"/>
    <property type="evidence" value="ECO:0007669"/>
    <property type="project" value="TreeGrafter"/>
</dbReference>
<comment type="caution">
    <text evidence="7">The sequence shown here is derived from an EMBL/GenBank/DDBJ whole genome shotgun (WGS) entry which is preliminary data.</text>
</comment>
<evidence type="ECO:0000256" key="5">
    <source>
        <dbReference type="ARBA" id="ARBA00022842"/>
    </source>
</evidence>
<dbReference type="InterPro" id="IPR000086">
    <property type="entry name" value="NUDIX_hydrolase_dom"/>
</dbReference>
<protein>
    <recommendedName>
        <fullName evidence="6">Nudix hydrolase domain-containing protein</fullName>
    </recommendedName>
</protein>
<keyword evidence="4" id="KW-0378">Hydrolase</keyword>
<evidence type="ECO:0000313" key="8">
    <source>
        <dbReference type="Proteomes" id="UP000245212"/>
    </source>
</evidence>
<dbReference type="PROSITE" id="PS00893">
    <property type="entry name" value="NUDIX_BOX"/>
    <property type="match status" value="1"/>
</dbReference>
<evidence type="ECO:0000256" key="2">
    <source>
        <dbReference type="ARBA" id="ARBA00005582"/>
    </source>
</evidence>
<gene>
    <name evidence="7" type="ORF">DD235_01735</name>
</gene>